<sequence>MRLVLPSTLALLLATALGSLSITRAQSTQDCPAIIAALNAAGAPITPAGASTDCCLYSWSSPVDSSGRSVSNYVTCAGGRVTQVQLANIPLRSLSFFQNLTALTSLSANNCSLTGQLPAWVAGWTEMQILAFEFNQLEGTLDVIGKLQKLQVLSVPGNMFTGDLGWLAQIPTIQAVYVNQNRLSGRLPDLSNLLVLSDLYIRSNNISGPIPSLDNLTHLATFVANGNMLTGPVPSLTSNTKLYSFQVRDNDLSGPLPDVSNNPRLRFFDFANNNHITGQIPDSVFYLKGLQELCVRSTGVYGPLGDGLITMTSLITLDLANTGINGTLPNLKGLLNLTEFDVSNTSLSGPVRLPKLGMMSSCYVTNAKLCIPGTLLDALPDMCLITGGATLPTCTGDANTDQSSDRVAAEGGPNLSSPMAIGLFSAGGLIIGIFIISGFLIFSRRKQRRSQSLDRLGDLHAFESRASSSTNRDPEAIWNPSTFIATLQSQLPPSAATLLAREKGGPGSHSSGSGSLSGGVVSSAVSTRVNDMYLVMEDFVGAQPDELSCSMGQRIFVGDLFADEWCYGFNLDTKEKGMIPFVILVPAKSGSLPNSLSSSHRMRPISRRTSTAAVPAEDGNVALKPIPNREVFDSLKVLYANGRITEEQFMAANAALGITLPPSAVIRHEVHSTSSGDRSQSGSSRVADTVRATTESRKLQPQAQSPVTFTQSWRKVFGNHSKEIT</sequence>
<reference evidence="7 8" key="1">
    <citation type="journal article" date="2015" name="Genome Biol. Evol.">
        <title>Phylogenomic analyses indicate that early fungi evolved digesting cell walls of algal ancestors of land plants.</title>
        <authorList>
            <person name="Chang Y."/>
            <person name="Wang S."/>
            <person name="Sekimoto S."/>
            <person name="Aerts A.L."/>
            <person name="Choi C."/>
            <person name="Clum A."/>
            <person name="LaButti K.M."/>
            <person name="Lindquist E.A."/>
            <person name="Yee Ngan C."/>
            <person name="Ohm R.A."/>
            <person name="Salamov A.A."/>
            <person name="Grigoriev I.V."/>
            <person name="Spatafora J.W."/>
            <person name="Berbee M.L."/>
        </authorList>
    </citation>
    <scope>NUCLEOTIDE SEQUENCE [LARGE SCALE GENOMIC DNA]</scope>
    <source>
        <strain evidence="7 8">JEL478</strain>
    </source>
</reference>
<evidence type="ECO:0000256" key="2">
    <source>
        <dbReference type="PROSITE-ProRule" id="PRU00192"/>
    </source>
</evidence>
<keyword evidence="4" id="KW-1133">Transmembrane helix</keyword>
<accession>A0A139AGH2</accession>
<dbReference type="AlphaFoldDB" id="A0A139AGH2"/>
<dbReference type="CDD" id="cd00174">
    <property type="entry name" value="SH3"/>
    <property type="match status" value="1"/>
</dbReference>
<evidence type="ECO:0000256" key="4">
    <source>
        <dbReference type="SAM" id="Phobius"/>
    </source>
</evidence>
<dbReference type="SUPFAM" id="SSF50044">
    <property type="entry name" value="SH3-domain"/>
    <property type="match status" value="1"/>
</dbReference>
<name>A0A139AGH2_GONPJ</name>
<dbReference type="STRING" id="1344416.A0A139AGH2"/>
<feature type="domain" description="SH3" evidence="6">
    <location>
        <begin position="528"/>
        <end position="589"/>
    </location>
</feature>
<gene>
    <name evidence="7" type="ORF">M427DRAFT_310525</name>
</gene>
<keyword evidence="4" id="KW-0472">Membrane</keyword>
<dbReference type="SUPFAM" id="SSF52058">
    <property type="entry name" value="L domain-like"/>
    <property type="match status" value="1"/>
</dbReference>
<feature type="region of interest" description="Disordered" evidence="3">
    <location>
        <begin position="499"/>
        <end position="518"/>
    </location>
</feature>
<dbReference type="EMBL" id="KQ965759">
    <property type="protein sequence ID" value="KXS15911.1"/>
    <property type="molecule type" value="Genomic_DNA"/>
</dbReference>
<dbReference type="InterPro" id="IPR036028">
    <property type="entry name" value="SH3-like_dom_sf"/>
</dbReference>
<evidence type="ECO:0000313" key="7">
    <source>
        <dbReference type="EMBL" id="KXS15911.1"/>
    </source>
</evidence>
<evidence type="ECO:0000256" key="3">
    <source>
        <dbReference type="SAM" id="MobiDB-lite"/>
    </source>
</evidence>
<dbReference type="PROSITE" id="PS50002">
    <property type="entry name" value="SH3"/>
    <property type="match status" value="1"/>
</dbReference>
<evidence type="ECO:0000313" key="8">
    <source>
        <dbReference type="Proteomes" id="UP000070544"/>
    </source>
</evidence>
<keyword evidence="5" id="KW-0732">Signal</keyword>
<dbReference type="Gene3D" id="3.80.10.10">
    <property type="entry name" value="Ribonuclease Inhibitor"/>
    <property type="match status" value="1"/>
</dbReference>
<feature type="chain" id="PRO_5007296140" evidence="5">
    <location>
        <begin position="26"/>
        <end position="725"/>
    </location>
</feature>
<feature type="signal peptide" evidence="5">
    <location>
        <begin position="1"/>
        <end position="25"/>
    </location>
</feature>
<evidence type="ECO:0000256" key="5">
    <source>
        <dbReference type="SAM" id="SignalP"/>
    </source>
</evidence>
<dbReference type="OrthoDB" id="676979at2759"/>
<feature type="compositionally biased region" description="Low complexity" evidence="3">
    <location>
        <begin position="508"/>
        <end position="518"/>
    </location>
</feature>
<feature type="region of interest" description="Disordered" evidence="3">
    <location>
        <begin position="670"/>
        <end position="706"/>
    </location>
</feature>
<dbReference type="InterPro" id="IPR001452">
    <property type="entry name" value="SH3_domain"/>
</dbReference>
<proteinExistence type="predicted"/>
<feature type="compositionally biased region" description="Low complexity" evidence="3">
    <location>
        <begin position="672"/>
        <end position="685"/>
    </location>
</feature>
<keyword evidence="4" id="KW-0812">Transmembrane</keyword>
<dbReference type="Gene3D" id="2.30.30.40">
    <property type="entry name" value="SH3 Domains"/>
    <property type="match status" value="1"/>
</dbReference>
<dbReference type="PANTHER" id="PTHR48007">
    <property type="entry name" value="LEUCINE-RICH REPEAT RECEPTOR-LIKE PROTEIN KINASE PXC1"/>
    <property type="match status" value="1"/>
</dbReference>
<organism evidence="7 8">
    <name type="scientific">Gonapodya prolifera (strain JEL478)</name>
    <name type="common">Monoblepharis prolifera</name>
    <dbReference type="NCBI Taxonomy" id="1344416"/>
    <lineage>
        <taxon>Eukaryota</taxon>
        <taxon>Fungi</taxon>
        <taxon>Fungi incertae sedis</taxon>
        <taxon>Chytridiomycota</taxon>
        <taxon>Chytridiomycota incertae sedis</taxon>
        <taxon>Monoblepharidomycetes</taxon>
        <taxon>Monoblepharidales</taxon>
        <taxon>Gonapodyaceae</taxon>
        <taxon>Gonapodya</taxon>
    </lineage>
</organism>
<dbReference type="PANTHER" id="PTHR48007:SF76">
    <property type="entry name" value="OS03G0145102 PROTEIN"/>
    <property type="match status" value="1"/>
</dbReference>
<dbReference type="InterPro" id="IPR032675">
    <property type="entry name" value="LRR_dom_sf"/>
</dbReference>
<keyword evidence="1 2" id="KW-0728">SH3 domain</keyword>
<dbReference type="SMART" id="SM00326">
    <property type="entry name" value="SH3"/>
    <property type="match status" value="1"/>
</dbReference>
<dbReference type="InterPro" id="IPR046959">
    <property type="entry name" value="PRK1-6/SRF4-like"/>
</dbReference>
<feature type="transmembrane region" description="Helical" evidence="4">
    <location>
        <begin position="419"/>
        <end position="442"/>
    </location>
</feature>
<protein>
    <submittedName>
        <fullName evidence="7">L domain-like protein</fullName>
    </submittedName>
</protein>
<keyword evidence="8" id="KW-1185">Reference proteome</keyword>
<evidence type="ECO:0000256" key="1">
    <source>
        <dbReference type="ARBA" id="ARBA00022443"/>
    </source>
</evidence>
<evidence type="ECO:0000259" key="6">
    <source>
        <dbReference type="PROSITE" id="PS50002"/>
    </source>
</evidence>
<dbReference type="Proteomes" id="UP000070544">
    <property type="component" value="Unassembled WGS sequence"/>
</dbReference>